<reference evidence="1" key="1">
    <citation type="submission" date="2014-11" db="EMBL/GenBank/DDBJ databases">
        <authorList>
            <person name="Amaro Gonzalez C."/>
        </authorList>
    </citation>
    <scope>NUCLEOTIDE SEQUENCE</scope>
</reference>
<protein>
    <submittedName>
        <fullName evidence="1">Uncharacterized protein</fullName>
    </submittedName>
</protein>
<name>A0A0E9TX00_ANGAN</name>
<dbReference type="EMBL" id="GBXM01050501">
    <property type="protein sequence ID" value="JAH58076.1"/>
    <property type="molecule type" value="Transcribed_RNA"/>
</dbReference>
<organism evidence="1">
    <name type="scientific">Anguilla anguilla</name>
    <name type="common">European freshwater eel</name>
    <name type="synonym">Muraena anguilla</name>
    <dbReference type="NCBI Taxonomy" id="7936"/>
    <lineage>
        <taxon>Eukaryota</taxon>
        <taxon>Metazoa</taxon>
        <taxon>Chordata</taxon>
        <taxon>Craniata</taxon>
        <taxon>Vertebrata</taxon>
        <taxon>Euteleostomi</taxon>
        <taxon>Actinopterygii</taxon>
        <taxon>Neopterygii</taxon>
        <taxon>Teleostei</taxon>
        <taxon>Anguilliformes</taxon>
        <taxon>Anguillidae</taxon>
        <taxon>Anguilla</taxon>
    </lineage>
</organism>
<sequence length="19" mass="2060">MCLPLATFIGLTPTPESLR</sequence>
<reference evidence="1" key="2">
    <citation type="journal article" date="2015" name="Fish Shellfish Immunol.">
        <title>Early steps in the European eel (Anguilla anguilla)-Vibrio vulnificus interaction in the gills: Role of the RtxA13 toxin.</title>
        <authorList>
            <person name="Callol A."/>
            <person name="Pajuelo D."/>
            <person name="Ebbesson L."/>
            <person name="Teles M."/>
            <person name="MacKenzie S."/>
            <person name="Amaro C."/>
        </authorList>
    </citation>
    <scope>NUCLEOTIDE SEQUENCE</scope>
</reference>
<accession>A0A0E9TX00</accession>
<proteinExistence type="predicted"/>
<evidence type="ECO:0000313" key="1">
    <source>
        <dbReference type="EMBL" id="JAH58076.1"/>
    </source>
</evidence>
<dbReference type="AlphaFoldDB" id="A0A0E9TX00"/>